<gene>
    <name evidence="2" type="ORF">ADL15_32025</name>
</gene>
<dbReference type="AlphaFoldDB" id="A0A101JL99"/>
<sequence length="88" mass="9269">MPPRMVSASRPAKVGGSGRAAAVITTRLRPPAERAARKYAPASTGPPVRPSRTIRIWPAWLRCISASIRVTSTAVSAGRCMTVSGVAR</sequence>
<evidence type="ECO:0000313" key="2">
    <source>
        <dbReference type="EMBL" id="KUL28446.1"/>
    </source>
</evidence>
<accession>A0A101JL99</accession>
<name>A0A101JL99_9ACTN</name>
<reference evidence="2 3" key="1">
    <citation type="submission" date="2015-10" db="EMBL/GenBank/DDBJ databases">
        <authorList>
            <person name="Gilbert D.G."/>
        </authorList>
    </citation>
    <scope>NUCLEOTIDE SEQUENCE [LARGE SCALE GENOMIC DNA]</scope>
    <source>
        <strain evidence="2 3">NRRL B-16712</strain>
    </source>
</reference>
<proteinExistence type="predicted"/>
<keyword evidence="3" id="KW-1185">Reference proteome</keyword>
<dbReference type="EMBL" id="LLZH01000289">
    <property type="protein sequence ID" value="KUL28446.1"/>
    <property type="molecule type" value="Genomic_DNA"/>
</dbReference>
<protein>
    <submittedName>
        <fullName evidence="2">Uncharacterized protein</fullName>
    </submittedName>
</protein>
<evidence type="ECO:0000256" key="1">
    <source>
        <dbReference type="SAM" id="MobiDB-lite"/>
    </source>
</evidence>
<evidence type="ECO:0000313" key="3">
    <source>
        <dbReference type="Proteomes" id="UP000053244"/>
    </source>
</evidence>
<comment type="caution">
    <text evidence="2">The sequence shown here is derived from an EMBL/GenBank/DDBJ whole genome shotgun (WGS) entry which is preliminary data.</text>
</comment>
<feature type="region of interest" description="Disordered" evidence="1">
    <location>
        <begin position="1"/>
        <end position="20"/>
    </location>
</feature>
<organism evidence="2 3">
    <name type="scientific">Actinoplanes awajinensis subsp. mycoplanecinus</name>
    <dbReference type="NCBI Taxonomy" id="135947"/>
    <lineage>
        <taxon>Bacteria</taxon>
        <taxon>Bacillati</taxon>
        <taxon>Actinomycetota</taxon>
        <taxon>Actinomycetes</taxon>
        <taxon>Micromonosporales</taxon>
        <taxon>Micromonosporaceae</taxon>
        <taxon>Actinoplanes</taxon>
    </lineage>
</organism>
<dbReference type="Proteomes" id="UP000053244">
    <property type="component" value="Unassembled WGS sequence"/>
</dbReference>